<dbReference type="Pfam" id="PF17390">
    <property type="entry name" value="Bac_rhamnosid_C"/>
    <property type="match status" value="1"/>
</dbReference>
<evidence type="ECO:0000256" key="1">
    <source>
        <dbReference type="ARBA" id="ARBA00001445"/>
    </source>
</evidence>
<feature type="domain" description="Alpha-L-rhamnosidase concanavalin-like" evidence="4">
    <location>
        <begin position="330"/>
        <end position="430"/>
    </location>
</feature>
<dbReference type="InterPro" id="IPR013737">
    <property type="entry name" value="Bac_rhamnosid_N"/>
</dbReference>
<dbReference type="Gene3D" id="2.60.120.260">
    <property type="entry name" value="Galactose-binding domain-like"/>
    <property type="match status" value="2"/>
</dbReference>
<reference evidence="8 9" key="1">
    <citation type="submission" date="2022-09" db="EMBL/GenBank/DDBJ databases">
        <title>Enrichment on poylsaccharides allowed isolation of novel metabolic and taxonomic groups of Haloarchaea.</title>
        <authorList>
            <person name="Sorokin D.Y."/>
            <person name="Elcheninov A.G."/>
            <person name="Khizhniak T.V."/>
            <person name="Kolganova T.V."/>
            <person name="Kublanov I.V."/>
        </authorList>
    </citation>
    <scope>NUCLEOTIDE SEQUENCE [LARGE SCALE GENOMIC DNA]</scope>
    <source>
        <strain evidence="8 9">AArc-m2/3/4</strain>
    </source>
</reference>
<keyword evidence="9" id="KW-1185">Reference proteome</keyword>
<dbReference type="PANTHER" id="PTHR33307:SF6">
    <property type="entry name" value="ALPHA-RHAMNOSIDASE (EUROFUNG)-RELATED"/>
    <property type="match status" value="1"/>
</dbReference>
<dbReference type="RefSeq" id="WP_338009209.1">
    <property type="nucleotide sequence ID" value="NZ_JAOPKB010000019.1"/>
</dbReference>
<keyword evidence="3 8" id="KW-0378">Hydrolase</keyword>
<dbReference type="Gene3D" id="1.50.10.10">
    <property type="match status" value="1"/>
</dbReference>
<evidence type="ECO:0000259" key="5">
    <source>
        <dbReference type="Pfam" id="PF08531"/>
    </source>
</evidence>
<evidence type="ECO:0000313" key="9">
    <source>
        <dbReference type="Proteomes" id="UP001320972"/>
    </source>
</evidence>
<accession>A0ABT2QKM7</accession>
<feature type="domain" description="Alpha-L-rhamnosidase six-hairpin glycosidase" evidence="6">
    <location>
        <begin position="436"/>
        <end position="773"/>
    </location>
</feature>
<dbReference type="PIRSF" id="PIRSF010631">
    <property type="entry name" value="A-rhamnsds"/>
    <property type="match status" value="1"/>
</dbReference>
<proteinExistence type="predicted"/>
<dbReference type="Pfam" id="PF05592">
    <property type="entry name" value="Bac_rhamnosid"/>
    <property type="match status" value="1"/>
</dbReference>
<sequence length="897" mass="100212">MIDRTHGFGFPEGYRIEVAEDPAFENATTVVDVAGGTRNNPIADPIDHDADVSGRFVRVTFTDLYTFDPTSPPVSPVSYRKPDLVREEMSTWQMAALAALAVRDETGVDLARGRPVTASSSIETATWGRELLVDGAYRSTTAPGSPLLRTSVELSKPVETARIHVATLGYGELYVNGVRMGEAVLDPAWTQYDERVLYNTYDVSEALKAGENAIGLWLGRGRFSRGNRDWSGFGSPRAICQLNITYEDGTVRRVSTDLSWRSTESPIVENDIYDGERYDARKERSGWSVPGYDADDWDFASEMPAPGGDLVPQRTDPISVVNRLEPVSIRSQDNGYLVDFGQNITGWLDLRIDNPTAGEEIVLRHAEALDEEGALSTTDLRSADATDTYVPRGDDRERYHPRFTYHGFRYAHVEGFPGTLTEDDVQACVVSTSMPERGTFDCSDENVTQIQRNAKWGLRGNAHGIPEDCPQRDERFGWTGDGQITAQAFLYNFDAVRFHRKWMDDHDDTQSEHGYVADTVPAGFGTTPADPTWSVTRVVIPWYLYQHTGDPAHLERHYEGMRRYVDYWFDQCEDGILPEKYANYGDWLAFENTDGRRGKPFDLFTTAFHYQTTRLVGRAAEVLGYDIDAERYSDRAAAIEDAFTAAFFDSDAATYGPGTQSALAIPLFLGLVPDEHVDGVVKTLATKVREDDGKLRSGFLGTRPLIHVLANHGYEDLAYEVVTQPEQPGWMYMVHQGATTMWERWDSDEQVGSGMNSLNHSPFTFVSEWFYRTLAGIDFGDGSVLDRIEVAPTVVEDLEWVEGTLETPLGDLASRWERTDNSLAVTVQIPWNAKACVRIPFEHDGMSVCEGETVLWEDGSRVALPTGVTHVDREDDTLVVNVESGTYRFDILPGRTS</sequence>
<dbReference type="InterPro" id="IPR008902">
    <property type="entry name" value="Rhamnosid_concanavalin"/>
</dbReference>
<dbReference type="EC" id="3.2.1.40" evidence="2"/>
<dbReference type="InterPro" id="IPR035398">
    <property type="entry name" value="Bac_rhamnosid_C"/>
</dbReference>
<dbReference type="SUPFAM" id="SSF48208">
    <property type="entry name" value="Six-hairpin glycosidases"/>
    <property type="match status" value="1"/>
</dbReference>
<dbReference type="Pfam" id="PF17389">
    <property type="entry name" value="Bac_rhamnosid6H"/>
    <property type="match status" value="1"/>
</dbReference>
<feature type="domain" description="Bacterial alpha-L-rhamnosidase N-terminal" evidence="5">
    <location>
        <begin position="156"/>
        <end position="321"/>
    </location>
</feature>
<evidence type="ECO:0000259" key="4">
    <source>
        <dbReference type="Pfam" id="PF05592"/>
    </source>
</evidence>
<dbReference type="InterPro" id="IPR035396">
    <property type="entry name" value="Bac_rhamnosid6H"/>
</dbReference>
<evidence type="ECO:0000256" key="3">
    <source>
        <dbReference type="ARBA" id="ARBA00022801"/>
    </source>
</evidence>
<dbReference type="InterPro" id="IPR008928">
    <property type="entry name" value="6-hairpin_glycosidase_sf"/>
</dbReference>
<feature type="domain" description="Alpha-L-rhamnosidase C-terminal" evidence="7">
    <location>
        <begin position="787"/>
        <end position="847"/>
    </location>
</feature>
<evidence type="ECO:0000259" key="7">
    <source>
        <dbReference type="Pfam" id="PF17390"/>
    </source>
</evidence>
<evidence type="ECO:0000259" key="6">
    <source>
        <dbReference type="Pfam" id="PF17389"/>
    </source>
</evidence>
<name>A0ABT2QKM7_9EURY</name>
<protein>
    <recommendedName>
        <fullName evidence="2">alpha-L-rhamnosidase</fullName>
        <ecNumber evidence="2">3.2.1.40</ecNumber>
    </recommendedName>
</protein>
<comment type="caution">
    <text evidence="8">The sequence shown here is derived from an EMBL/GenBank/DDBJ whole genome shotgun (WGS) entry which is preliminary data.</text>
</comment>
<dbReference type="Gene3D" id="2.60.420.10">
    <property type="entry name" value="Maltose phosphorylase, domain 3"/>
    <property type="match status" value="1"/>
</dbReference>
<dbReference type="GO" id="GO:0016787">
    <property type="term" value="F:hydrolase activity"/>
    <property type="evidence" value="ECO:0007669"/>
    <property type="project" value="UniProtKB-KW"/>
</dbReference>
<dbReference type="PANTHER" id="PTHR33307">
    <property type="entry name" value="ALPHA-RHAMNOSIDASE (EUROFUNG)"/>
    <property type="match status" value="1"/>
</dbReference>
<dbReference type="InterPro" id="IPR016007">
    <property type="entry name" value="Alpha_rhamnosid"/>
</dbReference>
<dbReference type="EMBL" id="JAOPKB010000019">
    <property type="protein sequence ID" value="MCU4975491.1"/>
    <property type="molecule type" value="Genomic_DNA"/>
</dbReference>
<dbReference type="Pfam" id="PF08531">
    <property type="entry name" value="Bac_rhamnosid_N"/>
    <property type="match status" value="1"/>
</dbReference>
<comment type="catalytic activity">
    <reaction evidence="1">
        <text>Hydrolysis of terminal non-reducing alpha-L-rhamnose residues in alpha-L-rhamnosides.</text>
        <dbReference type="EC" id="3.2.1.40"/>
    </reaction>
</comment>
<dbReference type="InterPro" id="IPR012341">
    <property type="entry name" value="6hp_glycosidase-like_sf"/>
</dbReference>
<dbReference type="Proteomes" id="UP001320972">
    <property type="component" value="Unassembled WGS sequence"/>
</dbReference>
<organism evidence="8 9">
    <name type="scientific">Natronoglomus mannanivorans</name>
    <dbReference type="NCBI Taxonomy" id="2979990"/>
    <lineage>
        <taxon>Archaea</taxon>
        <taxon>Methanobacteriati</taxon>
        <taxon>Methanobacteriota</taxon>
        <taxon>Stenosarchaea group</taxon>
        <taxon>Halobacteria</taxon>
        <taxon>Halobacteriales</taxon>
        <taxon>Natrialbaceae</taxon>
        <taxon>Natronoglomus</taxon>
    </lineage>
</organism>
<gene>
    <name evidence="8" type="ORF">OB955_22640</name>
</gene>
<evidence type="ECO:0000256" key="2">
    <source>
        <dbReference type="ARBA" id="ARBA00012652"/>
    </source>
</evidence>
<evidence type="ECO:0000313" key="8">
    <source>
        <dbReference type="EMBL" id="MCU4975491.1"/>
    </source>
</evidence>